<evidence type="ECO:0000313" key="1">
    <source>
        <dbReference type="EMBL" id="KAI5608443.1"/>
    </source>
</evidence>
<accession>A0AAD5FA25</accession>
<keyword evidence="1" id="KW-0808">Transferase</keyword>
<dbReference type="Proteomes" id="UP001205998">
    <property type="component" value="Unassembled WGS sequence"/>
</dbReference>
<feature type="non-terminal residue" evidence="1">
    <location>
        <position position="89"/>
    </location>
</feature>
<gene>
    <name evidence="1" type="ORF">C0J50_12254</name>
</gene>
<reference evidence="1" key="1">
    <citation type="submission" date="2018-07" db="EMBL/GenBank/DDBJ databases">
        <title>Comparative genomics of catfishes provides insights into carnivory and benthic adaptation.</title>
        <authorList>
            <person name="Zhang Y."/>
            <person name="Wang D."/>
            <person name="Peng Z."/>
            <person name="Zheng S."/>
            <person name="Shao F."/>
            <person name="Tao W."/>
        </authorList>
    </citation>
    <scope>NUCLEOTIDE SEQUENCE</scope>
    <source>
        <strain evidence="1">Chongqing</strain>
    </source>
</reference>
<comment type="caution">
    <text evidence="1">The sequence shown here is derived from an EMBL/GenBank/DDBJ whole genome shotgun (WGS) entry which is preliminary data.</text>
</comment>
<proteinExistence type="predicted"/>
<protein>
    <submittedName>
        <fullName evidence="1">Striated muscle preferentially expressed protein kinase isoform X4</fullName>
    </submittedName>
</protein>
<keyword evidence="1" id="KW-0418">Kinase</keyword>
<evidence type="ECO:0000313" key="2">
    <source>
        <dbReference type="Proteomes" id="UP001205998"/>
    </source>
</evidence>
<organism evidence="1 2">
    <name type="scientific">Silurus asotus</name>
    <name type="common">Amur catfish</name>
    <name type="synonym">Parasilurus asotus</name>
    <dbReference type="NCBI Taxonomy" id="30991"/>
    <lineage>
        <taxon>Eukaryota</taxon>
        <taxon>Metazoa</taxon>
        <taxon>Chordata</taxon>
        <taxon>Craniata</taxon>
        <taxon>Vertebrata</taxon>
        <taxon>Euteleostomi</taxon>
        <taxon>Actinopterygii</taxon>
        <taxon>Neopterygii</taxon>
        <taxon>Teleostei</taxon>
        <taxon>Ostariophysi</taxon>
        <taxon>Siluriformes</taxon>
        <taxon>Siluridae</taxon>
        <taxon>Silurus</taxon>
    </lineage>
</organism>
<dbReference type="GO" id="GO:0016301">
    <property type="term" value="F:kinase activity"/>
    <property type="evidence" value="ECO:0007669"/>
    <property type="project" value="UniProtKB-KW"/>
</dbReference>
<dbReference type="EMBL" id="MU582708">
    <property type="protein sequence ID" value="KAI5608443.1"/>
    <property type="molecule type" value="Genomic_DNA"/>
</dbReference>
<keyword evidence="2" id="KW-1185">Reference proteome</keyword>
<name>A0AAD5FA25_SILAS</name>
<sequence>MDISSPITSDEEYLSPLEEAMDFVGSSYDGPEHRKIVDARFKEPPAFQVIGPVRFGQINKVTVGDQTVIEGQEVVMSVRMTGQPKPMLY</sequence>
<dbReference type="AlphaFoldDB" id="A0AAD5FA25"/>